<dbReference type="PANTHER" id="PTHR11085:SF4">
    <property type="entry name" value="NAD-DEPENDENT PROTEIN DEACYLASE"/>
    <property type="match status" value="1"/>
</dbReference>
<keyword evidence="9" id="KW-1185">Reference proteome</keyword>
<dbReference type="GO" id="GO:0017136">
    <property type="term" value="F:histone deacetylase activity, NAD-dependent"/>
    <property type="evidence" value="ECO:0007669"/>
    <property type="project" value="TreeGrafter"/>
</dbReference>
<evidence type="ECO:0000313" key="9">
    <source>
        <dbReference type="Proteomes" id="UP000437862"/>
    </source>
</evidence>
<evidence type="ECO:0000256" key="4">
    <source>
        <dbReference type="PROSITE-ProRule" id="PRU00236"/>
    </source>
</evidence>
<dbReference type="Pfam" id="PF02146">
    <property type="entry name" value="SIR2"/>
    <property type="match status" value="1"/>
</dbReference>
<evidence type="ECO:0000313" key="8">
    <source>
        <dbReference type="Proteomes" id="UP000315112"/>
    </source>
</evidence>
<evidence type="ECO:0000313" key="6">
    <source>
        <dbReference type="EMBL" id="QGZ39021.1"/>
    </source>
</evidence>
<comment type="caution">
    <text evidence="4">Lacks conserved residue(s) required for the propagation of feature annotation.</text>
</comment>
<keyword evidence="2" id="KW-0808">Transferase</keyword>
<gene>
    <name evidence="6" type="ORF">GO485_08135</name>
    <name evidence="7" type="ORF">IP92_02774</name>
</gene>
<dbReference type="OrthoDB" id="9800582at2"/>
<dbReference type="Gene3D" id="3.40.50.1220">
    <property type="entry name" value="TPP-binding domain"/>
    <property type="match status" value="1"/>
</dbReference>
<dbReference type="Gene3D" id="3.30.1600.10">
    <property type="entry name" value="SIR2/SIRT2 'Small Domain"/>
    <property type="match status" value="1"/>
</dbReference>
<dbReference type="InterPro" id="IPR003000">
    <property type="entry name" value="Sirtuin"/>
</dbReference>
<reference evidence="6 9" key="3">
    <citation type="submission" date="2019-12" db="EMBL/GenBank/DDBJ databases">
        <title>Draft Genome Sequences of Six Type Strains of the Genus Massilia.</title>
        <authorList>
            <person name="Miess H."/>
            <person name="Frediansyah A."/>
            <person name="Goeker M."/>
            <person name="Gross H."/>
        </authorList>
    </citation>
    <scope>NUCLEOTIDE SEQUENCE [LARGE SCALE GENOMIC DNA]</scope>
    <source>
        <strain evidence="6 9">DSM 26639</strain>
    </source>
</reference>
<dbReference type="RefSeq" id="WP_145875740.1">
    <property type="nucleotide sequence ID" value="NZ_CP046904.1"/>
</dbReference>
<feature type="domain" description="Deacetylase sirtuin-type" evidence="5">
    <location>
        <begin position="1"/>
        <end position="276"/>
    </location>
</feature>
<accession>A0A562PTF1</accession>
<dbReference type="Proteomes" id="UP000315112">
    <property type="component" value="Unassembled WGS sequence"/>
</dbReference>
<dbReference type="InterPro" id="IPR026591">
    <property type="entry name" value="Sirtuin_cat_small_dom_sf"/>
</dbReference>
<dbReference type="SUPFAM" id="SSF52467">
    <property type="entry name" value="DHS-like NAD/FAD-binding domain"/>
    <property type="match status" value="1"/>
</dbReference>
<evidence type="ECO:0000256" key="1">
    <source>
        <dbReference type="ARBA" id="ARBA00012928"/>
    </source>
</evidence>
<dbReference type="PANTHER" id="PTHR11085">
    <property type="entry name" value="NAD-DEPENDENT PROTEIN DEACYLASE SIRTUIN-5, MITOCHONDRIAL-RELATED"/>
    <property type="match status" value="1"/>
</dbReference>
<evidence type="ECO:0000256" key="2">
    <source>
        <dbReference type="ARBA" id="ARBA00022679"/>
    </source>
</evidence>
<dbReference type="AlphaFoldDB" id="A0A562PTF1"/>
<protein>
    <recommendedName>
        <fullName evidence="1">protein acetyllysine N-acetyltransferase</fullName>
        <ecNumber evidence="1">2.3.1.286</ecNumber>
    </recommendedName>
</protein>
<dbReference type="Proteomes" id="UP000437862">
    <property type="component" value="Chromosome"/>
</dbReference>
<reference evidence="7" key="2">
    <citation type="submission" date="2019-07" db="EMBL/GenBank/DDBJ databases">
        <authorList>
            <person name="Whitman W."/>
            <person name="Huntemann M."/>
            <person name="Clum A."/>
            <person name="Pillay M."/>
            <person name="Palaniappan K."/>
            <person name="Varghese N."/>
            <person name="Mikhailova N."/>
            <person name="Stamatis D."/>
            <person name="Reddy T."/>
            <person name="Daum C."/>
            <person name="Shapiro N."/>
            <person name="Ivanova N."/>
            <person name="Kyrpides N."/>
            <person name="Woyke T."/>
        </authorList>
    </citation>
    <scope>NUCLEOTIDE SEQUENCE</scope>
    <source>
        <strain evidence="7">CGMCC 1.10685</strain>
    </source>
</reference>
<dbReference type="InterPro" id="IPR029035">
    <property type="entry name" value="DHS-like_NAD/FAD-binding_dom"/>
</dbReference>
<evidence type="ECO:0000313" key="7">
    <source>
        <dbReference type="EMBL" id="TWI47714.1"/>
    </source>
</evidence>
<evidence type="ECO:0000259" key="5">
    <source>
        <dbReference type="PROSITE" id="PS50305"/>
    </source>
</evidence>
<evidence type="ECO:0000256" key="3">
    <source>
        <dbReference type="ARBA" id="ARBA00023027"/>
    </source>
</evidence>
<proteinExistence type="predicted"/>
<dbReference type="EC" id="2.3.1.286" evidence="1"/>
<sequence length="276" mass="29810">MDALSSSLLDRAAALIRDADALVVAAGAGIGVDSGLPDFRGNEGFWRAYPALGKARIDFASAASPATFRSDPRLAWGFYGHRLALYRATVPHAGFALLKRWGEAMPNGVHVFTSNVDGQFQKAGFDPARVHECHGSIHHLQCLAPCGDAIWEAEDFVPEVDADACRLSNEPPRCPHCGGLARPNILMFGDWDWIERRSAQQAARLEQWLRAAERPVVIELGAGTAIPSVRQFSHQVIRAGGRLVRINPREPEVPTKLDVGLPAGALEGLSALAARL</sequence>
<dbReference type="InterPro" id="IPR050134">
    <property type="entry name" value="NAD-dep_sirtuin_deacylases"/>
</dbReference>
<dbReference type="GO" id="GO:0070403">
    <property type="term" value="F:NAD+ binding"/>
    <property type="evidence" value="ECO:0007669"/>
    <property type="project" value="InterPro"/>
</dbReference>
<reference evidence="7 8" key="1">
    <citation type="journal article" date="2015" name="Stand. Genomic Sci.">
        <title>Genomic Encyclopedia of Bacterial and Archaeal Type Strains, Phase III: the genomes of soil and plant-associated and newly described type strains.</title>
        <authorList>
            <person name="Whitman W.B."/>
            <person name="Woyke T."/>
            <person name="Klenk H.P."/>
            <person name="Zhou Y."/>
            <person name="Lilburn T.G."/>
            <person name="Beck B.J."/>
            <person name="De Vos P."/>
            <person name="Vandamme P."/>
            <person name="Eisen J.A."/>
            <person name="Garrity G."/>
            <person name="Hugenholtz P."/>
            <person name="Kyrpides N.C."/>
        </authorList>
    </citation>
    <scope>NUCLEOTIDE SEQUENCE [LARGE SCALE GENOMIC DNA]</scope>
    <source>
        <strain evidence="7 8">CGMCC 1.10685</strain>
    </source>
</reference>
<name>A0A562PTF1_9BURK</name>
<dbReference type="EMBL" id="VLKW01000004">
    <property type="protein sequence ID" value="TWI47714.1"/>
    <property type="molecule type" value="Genomic_DNA"/>
</dbReference>
<dbReference type="EMBL" id="CP046904">
    <property type="protein sequence ID" value="QGZ39021.1"/>
    <property type="molecule type" value="Genomic_DNA"/>
</dbReference>
<keyword evidence="3" id="KW-0520">NAD</keyword>
<dbReference type="PROSITE" id="PS50305">
    <property type="entry name" value="SIRTUIN"/>
    <property type="match status" value="1"/>
</dbReference>
<organism evidence="7 8">
    <name type="scientific">Pseudoduganella flava</name>
    <dbReference type="NCBI Taxonomy" id="871742"/>
    <lineage>
        <taxon>Bacteria</taxon>
        <taxon>Pseudomonadati</taxon>
        <taxon>Pseudomonadota</taxon>
        <taxon>Betaproteobacteria</taxon>
        <taxon>Burkholderiales</taxon>
        <taxon>Oxalobacteraceae</taxon>
        <taxon>Telluria group</taxon>
        <taxon>Pseudoduganella</taxon>
    </lineage>
</organism>
<dbReference type="InterPro" id="IPR026590">
    <property type="entry name" value="Ssirtuin_cat_dom"/>
</dbReference>